<dbReference type="EMBL" id="CAXJIO010000010">
    <property type="protein sequence ID" value="CAL2102218.1"/>
    <property type="molecule type" value="Genomic_DNA"/>
</dbReference>
<organism evidence="2 3">
    <name type="scientific">Tenacibaculum polynesiense</name>
    <dbReference type="NCBI Taxonomy" id="3137857"/>
    <lineage>
        <taxon>Bacteria</taxon>
        <taxon>Pseudomonadati</taxon>
        <taxon>Bacteroidota</taxon>
        <taxon>Flavobacteriia</taxon>
        <taxon>Flavobacteriales</taxon>
        <taxon>Flavobacteriaceae</taxon>
        <taxon>Tenacibaculum</taxon>
    </lineage>
</organism>
<proteinExistence type="predicted"/>
<gene>
    <name evidence="2" type="ORF">T190423A01A_10781</name>
</gene>
<evidence type="ECO:0000256" key="1">
    <source>
        <dbReference type="SAM" id="MobiDB-lite"/>
    </source>
</evidence>
<evidence type="ECO:0000313" key="2">
    <source>
        <dbReference type="EMBL" id="CAL2102218.1"/>
    </source>
</evidence>
<dbReference type="Proteomes" id="UP001497527">
    <property type="component" value="Unassembled WGS sequence"/>
</dbReference>
<accession>A0ABM9P9E9</accession>
<keyword evidence="3" id="KW-1185">Reference proteome</keyword>
<protein>
    <recommendedName>
        <fullName evidence="4">DUF3857 domain-containing protein</fullName>
    </recommendedName>
</protein>
<comment type="caution">
    <text evidence="2">The sequence shown here is derived from an EMBL/GenBank/DDBJ whole genome shotgun (WGS) entry which is preliminary data.</text>
</comment>
<evidence type="ECO:0000313" key="3">
    <source>
        <dbReference type="Proteomes" id="UP001497527"/>
    </source>
</evidence>
<evidence type="ECO:0008006" key="4">
    <source>
        <dbReference type="Google" id="ProtNLM"/>
    </source>
</evidence>
<reference evidence="2 3" key="1">
    <citation type="submission" date="2024-05" db="EMBL/GenBank/DDBJ databases">
        <authorList>
            <person name="Duchaud E."/>
        </authorList>
    </citation>
    <scope>NUCLEOTIDE SEQUENCE [LARGE SCALE GENOMIC DNA]</scope>
    <source>
        <strain evidence="2">Ena-SAMPLE-TAB-13-05-2024-13:56:06:370-140308</strain>
    </source>
</reference>
<sequence>MKTVKRKLNKLLLMKNIGKMLIFILSVHFTQGQVIMDSQNRVDVVLSDGTQVVMYGKAKTRNRSFSSEYVYLPTNLHLSKRPDGTPEFLFLKYTTEEREDAGGTQGALMHFLMEWGLTPQQEAEAQVKLRQKIDQLNENPRSKYKRVKNPVIIGAADVSVEQGNSFRIISSVLTDDGMAKVVAAGSASPLPGGKMAVAAKLDKNAAQLLAATFEKNRSITDVSLELSFKYDVLFPAVDGIIIIDWKKVQKSYESFRAKYTRNDRDTKSGKDDRYTYNEVQQIYDYMMESKAVVFNIDKNTTDDETVDKIVESFMNVFTEALTDRDTETPPAPPSEEEKAKNPNIKHGSNYVYNRSKAEKRFQRLREVYRLKYRIAISKHFPLTGNLGSWYDAVRDNPKCVSHVNLNEAFFRHRDINLILDVEAKDMFGKEVNYVTVNVRKKRNKGNDFQDQITIDTEYLKNKGTRAALTYARGEDKNPDVYEYKMQWSLRGGEVYPKDPDWTVGDWEGVSLAAPVSPRTVELEADIDELKDSDIVRVTAAIRYFKFGKEVETNIPLTVSKETPLITETFFTDKDTKGYAYRLIFTHKREGKLALPWETKINDDYIYASIPEEFLDKESEIFKEAKEAGKDIIKTAKETVLDKFKDLIKTE</sequence>
<dbReference type="RefSeq" id="WP_348714305.1">
    <property type="nucleotide sequence ID" value="NZ_CAXJIO010000010.1"/>
</dbReference>
<feature type="region of interest" description="Disordered" evidence="1">
    <location>
        <begin position="322"/>
        <end position="347"/>
    </location>
</feature>
<name>A0ABM9P9E9_9FLAO</name>